<dbReference type="EMBL" id="JAQMTU010000052">
    <property type="protein sequence ID" value="MDB9486749.1"/>
    <property type="molecule type" value="Genomic_DNA"/>
</dbReference>
<keyword evidence="3 5" id="KW-0378">Hydrolase</keyword>
<comment type="caution">
    <text evidence="7">The sequence shown here is derived from an EMBL/GenBank/DDBJ whole genome shotgun (WGS) entry which is preliminary data.</text>
</comment>
<dbReference type="InterPro" id="IPR036852">
    <property type="entry name" value="Peptidase_S8/S53_dom_sf"/>
</dbReference>
<dbReference type="InterPro" id="IPR050131">
    <property type="entry name" value="Peptidase_S8_subtilisin-like"/>
</dbReference>
<sequence>MVSQFEHLKLPRIINIELPRRSHGGGSSGKRADFIEHGKHLLDQLSGLAETTKQKSNPFRLDPKLIFKIKATKKLSDDLVNQTGLDILAFEPDKTIVVFSSDLELKEFRRRLENYSQIIEGNKYDYLDAIDELVPLEREDRIGRLLELNPVKPGELVALDLELWHTGDRKEMRKYLDDIADVLESLSDDTSPMRMSDSYVGDYLCIARIKVTHEILDELLLEEMVKEIDRPPQPAFERPGDYNLPLSSFPEVISPPEENCGILVIDSGVQSGHPLIAPVLGEADVFPDPGQQLIKGGAEDVNGHGTSVAGIAIYGDVENCIKKLSFDPTVWLFSARVTDENCQYYEDLLLETQLDRAIEAFVDNYPNCKVINISLGDYEKYYIDGMKQFRLAAKIDEIAYQYQHKNIIFVISAGNSYHEELEYEQLRTEYPNYLLNKNARIIDPATSAIALTVGSLSYGRGSMTEPTDVRRQAIAKLRGHPSPFTRTGFGVDGMIKPDVVDFGGDLALDLSYREGLDLPKVSQLGDNVAGVSVVTFSKNFQSSLFHICSGTSFAAPRVANIAAQLFTKYPNASSNLIRALIVNSAVLPKEIPDEFSNGTESQKIKKQLQIYGYGQTDLERAMYSAENYVVLSEDNIIIPVGKFHIYEIPQLPEEFFDIEGTRTLLVTLAFDPPTRPTRGDSYLGVTMEFNLFKGIPKESVVNAYVDASKTDNPDEFAEISIQNLNKKYPKRSITIDLDPGSNLRKKGTVQRGQTQLKSGAKKYNNLPMTLVVSCNRKWGNADEIPIQRYALVVSISHSDSQVNLYNRVKLKVDEIDLRERSRARV</sequence>
<dbReference type="CDD" id="cd04847">
    <property type="entry name" value="Peptidases_S8_Subtilisin_like_2"/>
    <property type="match status" value="1"/>
</dbReference>
<reference evidence="7 8" key="1">
    <citation type="submission" date="2023-01" db="EMBL/GenBank/DDBJ databases">
        <title>Genomes from the Australian National Cyanobacteria Reference Collection.</title>
        <authorList>
            <person name="Willis A."/>
            <person name="Lee E.M.F."/>
        </authorList>
    </citation>
    <scope>NUCLEOTIDE SEQUENCE [LARGE SCALE GENOMIC DNA]</scope>
    <source>
        <strain evidence="7 8">CS-537/01</strain>
    </source>
</reference>
<gene>
    <name evidence="7" type="ORF">PN492_09340</name>
</gene>
<dbReference type="Proteomes" id="UP001212123">
    <property type="component" value="Unassembled WGS sequence"/>
</dbReference>
<dbReference type="Gene3D" id="3.40.50.200">
    <property type="entry name" value="Peptidase S8/S53 domain"/>
    <property type="match status" value="1"/>
</dbReference>
<evidence type="ECO:0000256" key="3">
    <source>
        <dbReference type="ARBA" id="ARBA00022801"/>
    </source>
</evidence>
<accession>A0ABT5A4B5</accession>
<organism evidence="7 8">
    <name type="scientific">Dolichospermum circinale CS-537/01</name>
    <dbReference type="NCBI Taxonomy" id="3021739"/>
    <lineage>
        <taxon>Bacteria</taxon>
        <taxon>Bacillati</taxon>
        <taxon>Cyanobacteriota</taxon>
        <taxon>Cyanophyceae</taxon>
        <taxon>Nostocales</taxon>
        <taxon>Aphanizomenonaceae</taxon>
        <taxon>Dolichospermum</taxon>
        <taxon>Dolichospermum circinale</taxon>
    </lineage>
</organism>
<feature type="active site" description="Charge relay system" evidence="5">
    <location>
        <position position="552"/>
    </location>
</feature>
<proteinExistence type="inferred from homology"/>
<keyword evidence="2 5" id="KW-0645">Protease</keyword>
<dbReference type="PANTHER" id="PTHR43806:SF11">
    <property type="entry name" value="CEREVISIN-RELATED"/>
    <property type="match status" value="1"/>
</dbReference>
<name>A0ABT5A4B5_9CYAN</name>
<evidence type="ECO:0000256" key="4">
    <source>
        <dbReference type="ARBA" id="ARBA00022825"/>
    </source>
</evidence>
<keyword evidence="4 5" id="KW-0720">Serine protease</keyword>
<dbReference type="RefSeq" id="WP_271805341.1">
    <property type="nucleotide sequence ID" value="NZ_JAQMTU010000052.1"/>
</dbReference>
<dbReference type="InterPro" id="IPR015500">
    <property type="entry name" value="Peptidase_S8_subtilisin-rel"/>
</dbReference>
<feature type="active site" description="Charge relay system" evidence="5">
    <location>
        <position position="266"/>
    </location>
</feature>
<evidence type="ECO:0000256" key="1">
    <source>
        <dbReference type="ARBA" id="ARBA00011073"/>
    </source>
</evidence>
<evidence type="ECO:0000256" key="2">
    <source>
        <dbReference type="ARBA" id="ARBA00022670"/>
    </source>
</evidence>
<dbReference type="SUPFAM" id="SSF52743">
    <property type="entry name" value="Subtilisin-like"/>
    <property type="match status" value="1"/>
</dbReference>
<dbReference type="PANTHER" id="PTHR43806">
    <property type="entry name" value="PEPTIDASE S8"/>
    <property type="match status" value="1"/>
</dbReference>
<evidence type="ECO:0000259" key="6">
    <source>
        <dbReference type="Pfam" id="PF00082"/>
    </source>
</evidence>
<feature type="active site" description="Charge relay system" evidence="5">
    <location>
        <position position="304"/>
    </location>
</feature>
<comment type="similarity">
    <text evidence="1 5">Belongs to the peptidase S8 family.</text>
</comment>
<dbReference type="PRINTS" id="PR00723">
    <property type="entry name" value="SUBTILISIN"/>
</dbReference>
<dbReference type="PROSITE" id="PS51892">
    <property type="entry name" value="SUBTILASE"/>
    <property type="match status" value="1"/>
</dbReference>
<dbReference type="InterPro" id="IPR034074">
    <property type="entry name" value="Y4bN_pept_dom"/>
</dbReference>
<dbReference type="InterPro" id="IPR000209">
    <property type="entry name" value="Peptidase_S8/S53_dom"/>
</dbReference>
<evidence type="ECO:0000313" key="8">
    <source>
        <dbReference type="Proteomes" id="UP001212123"/>
    </source>
</evidence>
<keyword evidence="8" id="KW-1185">Reference proteome</keyword>
<evidence type="ECO:0000256" key="5">
    <source>
        <dbReference type="PROSITE-ProRule" id="PRU01240"/>
    </source>
</evidence>
<evidence type="ECO:0000313" key="7">
    <source>
        <dbReference type="EMBL" id="MDB9486749.1"/>
    </source>
</evidence>
<feature type="domain" description="Peptidase S8/S53" evidence="6">
    <location>
        <begin position="263"/>
        <end position="614"/>
    </location>
</feature>
<dbReference type="Pfam" id="PF00082">
    <property type="entry name" value="Peptidase_S8"/>
    <property type="match status" value="1"/>
</dbReference>
<protein>
    <submittedName>
        <fullName evidence="7">S8 family peptidase</fullName>
    </submittedName>
</protein>